<evidence type="ECO:0000313" key="2">
    <source>
        <dbReference type="Proteomes" id="UP000176631"/>
    </source>
</evidence>
<dbReference type="EMBL" id="MHCP01000028">
    <property type="protein sequence ID" value="OGY23265.1"/>
    <property type="molecule type" value="Genomic_DNA"/>
</dbReference>
<organism evidence="1 2">
    <name type="scientific">Candidatus Woykebacteria bacterium RBG_13_40_15</name>
    <dbReference type="NCBI Taxonomy" id="1802593"/>
    <lineage>
        <taxon>Bacteria</taxon>
        <taxon>Candidatus Woykeibacteriota</taxon>
    </lineage>
</organism>
<evidence type="ECO:0000313" key="1">
    <source>
        <dbReference type="EMBL" id="OGY23265.1"/>
    </source>
</evidence>
<dbReference type="InterPro" id="IPR010428">
    <property type="entry name" value="Zincin_1"/>
</dbReference>
<dbReference type="Pfam" id="PF06262">
    <property type="entry name" value="Zincin_1"/>
    <property type="match status" value="1"/>
</dbReference>
<dbReference type="AlphaFoldDB" id="A0A1G1W6G9"/>
<evidence type="ECO:0008006" key="3">
    <source>
        <dbReference type="Google" id="ProtNLM"/>
    </source>
</evidence>
<proteinExistence type="predicted"/>
<dbReference type="Gene3D" id="3.30.2010.20">
    <property type="match status" value="1"/>
</dbReference>
<name>A0A1G1W6G9_9BACT</name>
<dbReference type="CDD" id="cd12952">
    <property type="entry name" value="MMP_ACEL2062"/>
    <property type="match status" value="1"/>
</dbReference>
<sequence>MDEEFQKLVSNALESLPTFFKEKLDNVDVVVGDWPSPDLSKGRLLLGLYQGVPKTRRGTGYSFVLPDKITIFKGPIEIFSKGNSESIKEIVADTVQHEIAHHFGISDSRLKELKT</sequence>
<accession>A0A1G1W6G9</accession>
<dbReference type="Proteomes" id="UP000176631">
    <property type="component" value="Unassembled WGS sequence"/>
</dbReference>
<dbReference type="SUPFAM" id="SSF55486">
    <property type="entry name" value="Metalloproteases ('zincins'), catalytic domain"/>
    <property type="match status" value="1"/>
</dbReference>
<dbReference type="InterPro" id="IPR038555">
    <property type="entry name" value="Zincin_1_sf"/>
</dbReference>
<comment type="caution">
    <text evidence="1">The sequence shown here is derived from an EMBL/GenBank/DDBJ whole genome shotgun (WGS) entry which is preliminary data.</text>
</comment>
<reference evidence="1 2" key="1">
    <citation type="journal article" date="2016" name="Nat. Commun.">
        <title>Thousands of microbial genomes shed light on interconnected biogeochemical processes in an aquifer system.</title>
        <authorList>
            <person name="Anantharaman K."/>
            <person name="Brown C.T."/>
            <person name="Hug L.A."/>
            <person name="Sharon I."/>
            <person name="Castelle C.J."/>
            <person name="Probst A.J."/>
            <person name="Thomas B.C."/>
            <person name="Singh A."/>
            <person name="Wilkins M.J."/>
            <person name="Karaoz U."/>
            <person name="Brodie E.L."/>
            <person name="Williams K.H."/>
            <person name="Hubbard S.S."/>
            <person name="Banfield J.F."/>
        </authorList>
    </citation>
    <scope>NUCLEOTIDE SEQUENCE [LARGE SCALE GENOMIC DNA]</scope>
</reference>
<protein>
    <recommendedName>
        <fullName evidence="3">Metallopeptidase family protein</fullName>
    </recommendedName>
</protein>
<gene>
    <name evidence="1" type="ORF">A2172_02265</name>
</gene>